<keyword evidence="5" id="KW-0949">S-adenosyl-L-methionine</keyword>
<dbReference type="InterPro" id="IPR022641">
    <property type="entry name" value="CheR_N"/>
</dbReference>
<keyword evidence="12" id="KW-1185">Reference proteome</keyword>
<protein>
    <recommendedName>
        <fullName evidence="2">protein-glutamate O-methyltransferase</fullName>
        <ecNumber evidence="2">2.1.1.80</ecNumber>
    </recommendedName>
</protein>
<dbReference type="PROSITE" id="PS50122">
    <property type="entry name" value="CHEB"/>
    <property type="match status" value="1"/>
</dbReference>
<evidence type="ECO:0000256" key="1">
    <source>
        <dbReference type="ARBA" id="ARBA00001541"/>
    </source>
</evidence>
<dbReference type="Gene3D" id="3.40.50.180">
    <property type="entry name" value="Methylesterase CheB, C-terminal domain"/>
    <property type="match status" value="1"/>
</dbReference>
<dbReference type="InterPro" id="IPR000014">
    <property type="entry name" value="PAS"/>
</dbReference>
<feature type="active site" evidence="6">
    <location>
        <position position="165"/>
    </location>
</feature>
<proteinExistence type="predicted"/>
<evidence type="ECO:0000313" key="12">
    <source>
        <dbReference type="Proteomes" id="UP000007883"/>
    </source>
</evidence>
<dbReference type="SUPFAM" id="SSF53335">
    <property type="entry name" value="S-adenosyl-L-methionine-dependent methyltransferases"/>
    <property type="match status" value="1"/>
</dbReference>
<reference evidence="11 12" key="1">
    <citation type="journal article" date="2012" name="J. Bacteriol.">
        <title>Complete genome sequence of phototrophic betaproteobacterium Rubrivivax gelatinosus IL144.</title>
        <authorList>
            <person name="Nagashima S."/>
            <person name="Kamimura A."/>
            <person name="Shimizu T."/>
            <person name="Nakamura-isaki S."/>
            <person name="Aono E."/>
            <person name="Sakamoto K."/>
            <person name="Ichikawa N."/>
            <person name="Nakazawa H."/>
            <person name="Sekine M."/>
            <person name="Yamazaki S."/>
            <person name="Fujita N."/>
            <person name="Shimada K."/>
            <person name="Hanada S."/>
            <person name="Nagashima K.V.P."/>
        </authorList>
    </citation>
    <scope>NUCLEOTIDE SEQUENCE [LARGE SCALE GENOMIC DNA]</scope>
    <source>
        <strain evidence="12">NBRC 100245 / IL144</strain>
    </source>
</reference>
<gene>
    <name evidence="11" type="ordered locus">RGE_46370</name>
</gene>
<dbReference type="InterPro" id="IPR013656">
    <property type="entry name" value="PAS_4"/>
</dbReference>
<dbReference type="Gene3D" id="3.30.450.20">
    <property type="entry name" value="PAS domain"/>
    <property type="match status" value="1"/>
</dbReference>
<dbReference type="InterPro" id="IPR022642">
    <property type="entry name" value="CheR_C"/>
</dbReference>
<feature type="coiled-coil region" evidence="7">
    <location>
        <begin position="677"/>
        <end position="757"/>
    </location>
</feature>
<keyword evidence="3 11" id="KW-0489">Methyltransferase</keyword>
<dbReference type="CDD" id="cd00130">
    <property type="entry name" value="PAS"/>
    <property type="match status" value="1"/>
</dbReference>
<dbReference type="GO" id="GO:0032259">
    <property type="term" value="P:methylation"/>
    <property type="evidence" value="ECO:0007669"/>
    <property type="project" value="UniProtKB-KW"/>
</dbReference>
<dbReference type="GO" id="GO:0005737">
    <property type="term" value="C:cytoplasm"/>
    <property type="evidence" value="ECO:0007669"/>
    <property type="project" value="InterPro"/>
</dbReference>
<feature type="active site" evidence="6">
    <location>
        <position position="74"/>
    </location>
</feature>
<keyword evidence="6" id="KW-0145">Chemotaxis</keyword>
<evidence type="ECO:0000256" key="2">
    <source>
        <dbReference type="ARBA" id="ARBA00012534"/>
    </source>
</evidence>
<dbReference type="Pfam" id="PF13596">
    <property type="entry name" value="PAS_10"/>
    <property type="match status" value="1"/>
</dbReference>
<evidence type="ECO:0000313" key="11">
    <source>
        <dbReference type="EMBL" id="BAL97970.1"/>
    </source>
</evidence>
<dbReference type="HOGENOM" id="CLU_000892_0_1_4"/>
<evidence type="ECO:0000256" key="5">
    <source>
        <dbReference type="ARBA" id="ARBA00022691"/>
    </source>
</evidence>
<dbReference type="Gene3D" id="3.40.50.150">
    <property type="entry name" value="Vaccinia Virus protein VP39"/>
    <property type="match status" value="1"/>
</dbReference>
<dbReference type="GO" id="GO:0006935">
    <property type="term" value="P:chemotaxis"/>
    <property type="evidence" value="ECO:0007669"/>
    <property type="project" value="UniProtKB-UniRule"/>
</dbReference>
<dbReference type="InterPro" id="IPR000673">
    <property type="entry name" value="Sig_transdc_resp-reg_Me-estase"/>
</dbReference>
<organism evidence="11 12">
    <name type="scientific">Rubrivivax gelatinosus (strain NBRC 100245 / IL144)</name>
    <dbReference type="NCBI Taxonomy" id="983917"/>
    <lineage>
        <taxon>Bacteria</taxon>
        <taxon>Pseudomonadati</taxon>
        <taxon>Pseudomonadota</taxon>
        <taxon>Betaproteobacteria</taxon>
        <taxon>Burkholderiales</taxon>
        <taxon>Sphaerotilaceae</taxon>
        <taxon>Rubrivivax</taxon>
    </lineage>
</organism>
<dbReference type="GO" id="GO:0008984">
    <property type="term" value="F:protein-glutamate methylesterase activity"/>
    <property type="evidence" value="ECO:0007669"/>
    <property type="project" value="InterPro"/>
</dbReference>
<dbReference type="KEGG" id="rge:RGE_46370"/>
<keyword evidence="6" id="KW-0378">Hydrolase</keyword>
<keyword evidence="4 11" id="KW-0808">Transferase</keyword>
<dbReference type="eggNOG" id="COG1352">
    <property type="taxonomic scope" value="Bacteria"/>
</dbReference>
<evidence type="ECO:0000256" key="4">
    <source>
        <dbReference type="ARBA" id="ARBA00022679"/>
    </source>
</evidence>
<dbReference type="PRINTS" id="PR00996">
    <property type="entry name" value="CHERMTFRASE"/>
</dbReference>
<sequence length="1002" mass="110279">MAGKSQEQAPARAESDAEELEIAPPAPALLLPPDEPFAGRVVAIGASAGGLDALARVFKALPPDTGAAFVVIQHLSPDHKSMMADLLGRYTEMPVCVAEHDMALAANRVHLIPPGKMMRVAGDRLQLAPKPEHGLTLPIDTFFGSLAEQFADRAVAVVLSGTGSDGSRGVQEINAAGGIFYVQDPTTAKFDGMPLSASQAAHYDFMGSAEALAAQLTTQLVSPRAEGTRLLSPHAPAVAQPLDAIHEILLHSSGIDFRQYKPTTVLRRIERRMQVLHCSSLLDYRERLAGSPDEQVLLRRELLIPVTRFFRDSEVYDLLAEQVIPELVTRAGPEGIRAWVACCATGEEAYSIAILFAEAFRAAGRTRPVKIFATDVEQQYLDHAAAGLYPDTIAAEVSPERLSQFFIERQGRYQVQPELRQMIIFARHNVIADPPFTRMNLVTCRNALIYLEPAAQESALRRLQYAMAPGAHLMLGPSESLGELQRDFQPLKARSKVYRLLRRDRSAATMDMRGLHHTRLGDPAKRGSGLPPLMPRPGNDGALALLMQHYAPPSVVVSEARQLMRVYGDTRQLLQFAEGQATLDLMKLLPRDLVPVASMLLQGICTERSPQRSAPIRLPDGDGWCRVQLVARPLDGSDDGGFAMLSLETLPERGAATEPDGTPVPADPPDDRYLRRIEELERDLAVMHDNLQATIEELETSNEELQATNEELMASNEELQSTNEELQSVNEELYTVNSEYQEKVDVLNSVNADLENVSKAAAIPTVFVDEQLRLTRFTPEATPLFHLRQGDEGRSIEDFAHRLDYPSLFADLRLTLERGSVTEREVRSRSGQWWLARIQPYPGRSPGASRAVMTFVNIDSVKDSERLQAVIDSLPQHVAVVDLHGAITRVNEAWRRFATENGDPAERRTGPGSNYLRVCAEAALSDADARRAHEGLTAVLEGRIPMFQMHYPCHAPDQKRWFLMYAAPIRHSAGGAVVSHVDISEWVRLSGGSLPDGSKANA</sequence>
<keyword evidence="7" id="KW-0175">Coiled coil</keyword>
<dbReference type="InterPro" id="IPR035909">
    <property type="entry name" value="CheB_C"/>
</dbReference>
<dbReference type="SMART" id="SM00091">
    <property type="entry name" value="PAS"/>
    <property type="match status" value="2"/>
</dbReference>
<dbReference type="GO" id="GO:0000156">
    <property type="term" value="F:phosphorelay response regulator activity"/>
    <property type="evidence" value="ECO:0007669"/>
    <property type="project" value="InterPro"/>
</dbReference>
<dbReference type="Proteomes" id="UP000007883">
    <property type="component" value="Chromosome"/>
</dbReference>
<evidence type="ECO:0000256" key="6">
    <source>
        <dbReference type="PROSITE-ProRule" id="PRU00050"/>
    </source>
</evidence>
<accession>I0HY83</accession>
<dbReference type="Pfam" id="PF01339">
    <property type="entry name" value="CheB_methylest"/>
    <property type="match status" value="1"/>
</dbReference>
<dbReference type="SMART" id="SM00138">
    <property type="entry name" value="MeTrc"/>
    <property type="match status" value="1"/>
</dbReference>
<dbReference type="SUPFAM" id="SSF52738">
    <property type="entry name" value="Methylesterase CheB, C-terminal domain"/>
    <property type="match status" value="1"/>
</dbReference>
<dbReference type="InterPro" id="IPR035965">
    <property type="entry name" value="PAS-like_dom_sf"/>
</dbReference>
<dbReference type="SUPFAM" id="SSF55785">
    <property type="entry name" value="PYP-like sensor domain (PAS domain)"/>
    <property type="match status" value="2"/>
</dbReference>
<dbReference type="EMBL" id="AP012320">
    <property type="protein sequence ID" value="BAL97970.1"/>
    <property type="molecule type" value="Genomic_DNA"/>
</dbReference>
<dbReference type="Gene3D" id="1.10.155.10">
    <property type="entry name" value="Chemotaxis receptor methyltransferase CheR, N-terminal domain"/>
    <property type="match status" value="1"/>
</dbReference>
<dbReference type="CDD" id="cd16434">
    <property type="entry name" value="CheB-CheR_fusion"/>
    <property type="match status" value="1"/>
</dbReference>
<feature type="region of interest" description="Disordered" evidence="8">
    <location>
        <begin position="652"/>
        <end position="671"/>
    </location>
</feature>
<evidence type="ECO:0000256" key="7">
    <source>
        <dbReference type="SAM" id="Coils"/>
    </source>
</evidence>
<dbReference type="PATRIC" id="fig|983917.3.peg.4518"/>
<evidence type="ECO:0000256" key="3">
    <source>
        <dbReference type="ARBA" id="ARBA00022603"/>
    </source>
</evidence>
<dbReference type="PROSITE" id="PS50123">
    <property type="entry name" value="CHER"/>
    <property type="match status" value="1"/>
</dbReference>
<dbReference type="Pfam" id="PF08448">
    <property type="entry name" value="PAS_4"/>
    <property type="match status" value="1"/>
</dbReference>
<evidence type="ECO:0000259" key="9">
    <source>
        <dbReference type="PROSITE" id="PS50122"/>
    </source>
</evidence>
<comment type="catalytic activity">
    <reaction evidence="1">
        <text>L-glutamyl-[protein] + S-adenosyl-L-methionine = [protein]-L-glutamate 5-O-methyl ester + S-adenosyl-L-homocysteine</text>
        <dbReference type="Rhea" id="RHEA:24452"/>
        <dbReference type="Rhea" id="RHEA-COMP:10208"/>
        <dbReference type="Rhea" id="RHEA-COMP:10311"/>
        <dbReference type="ChEBI" id="CHEBI:29973"/>
        <dbReference type="ChEBI" id="CHEBI:57856"/>
        <dbReference type="ChEBI" id="CHEBI:59789"/>
        <dbReference type="ChEBI" id="CHEBI:82795"/>
        <dbReference type="EC" id="2.1.1.80"/>
    </reaction>
</comment>
<name>I0HY83_RUBGI</name>
<dbReference type="STRING" id="983917.RGE_46370"/>
<dbReference type="InterPro" id="IPR000780">
    <property type="entry name" value="CheR_MeTrfase"/>
</dbReference>
<feature type="domain" description="CheR-type methyltransferase" evidence="10">
    <location>
        <begin position="230"/>
        <end position="504"/>
    </location>
</feature>
<dbReference type="AlphaFoldDB" id="I0HY83"/>
<evidence type="ECO:0000259" key="10">
    <source>
        <dbReference type="PROSITE" id="PS50123"/>
    </source>
</evidence>
<dbReference type="InterPro" id="IPR029063">
    <property type="entry name" value="SAM-dependent_MTases_sf"/>
</dbReference>
<feature type="domain" description="CheB-type methylesterase" evidence="9">
    <location>
        <begin position="36"/>
        <end position="223"/>
    </location>
</feature>
<dbReference type="InterPro" id="IPR050903">
    <property type="entry name" value="Bact_Chemotaxis_MeTrfase"/>
</dbReference>
<dbReference type="eggNOG" id="COG2201">
    <property type="taxonomic scope" value="Bacteria"/>
</dbReference>
<dbReference type="SUPFAM" id="SSF47757">
    <property type="entry name" value="Chemotaxis receptor methyltransferase CheR, N-terminal domain"/>
    <property type="match status" value="1"/>
</dbReference>
<dbReference type="EC" id="2.1.1.80" evidence="2"/>
<dbReference type="Pfam" id="PF03705">
    <property type="entry name" value="CheR_N"/>
    <property type="match status" value="1"/>
</dbReference>
<dbReference type="GO" id="GO:0008983">
    <property type="term" value="F:protein-glutamate O-methyltransferase activity"/>
    <property type="evidence" value="ECO:0007669"/>
    <property type="project" value="UniProtKB-EC"/>
</dbReference>
<feature type="active site" evidence="6">
    <location>
        <position position="47"/>
    </location>
</feature>
<dbReference type="Pfam" id="PF01739">
    <property type="entry name" value="CheR"/>
    <property type="match status" value="1"/>
</dbReference>
<dbReference type="PANTHER" id="PTHR24422">
    <property type="entry name" value="CHEMOTAXIS PROTEIN METHYLTRANSFERASE"/>
    <property type="match status" value="1"/>
</dbReference>
<dbReference type="PANTHER" id="PTHR24422:SF27">
    <property type="entry name" value="PROTEIN-GLUTAMATE O-METHYLTRANSFERASE"/>
    <property type="match status" value="1"/>
</dbReference>
<evidence type="ECO:0000256" key="8">
    <source>
        <dbReference type="SAM" id="MobiDB-lite"/>
    </source>
</evidence>
<dbReference type="InterPro" id="IPR036804">
    <property type="entry name" value="CheR_N_sf"/>
</dbReference>